<feature type="binding site" evidence="5">
    <location>
        <position position="328"/>
    </location>
    <ligand>
        <name>Fe cation</name>
        <dbReference type="ChEBI" id="CHEBI:24875"/>
        <note>catalytic</note>
    </ligand>
</feature>
<evidence type="ECO:0000313" key="6">
    <source>
        <dbReference type="EMBL" id="KAH0818750.1"/>
    </source>
</evidence>
<evidence type="ECO:0000256" key="2">
    <source>
        <dbReference type="ARBA" id="ARBA00022723"/>
    </source>
</evidence>
<dbReference type="AlphaFoldDB" id="A0A8J6LER9"/>
<dbReference type="PANTHER" id="PTHR10543:SF24">
    <property type="entry name" value="CAROTENOID ISOMEROOXYGENASE"/>
    <property type="match status" value="1"/>
</dbReference>
<dbReference type="Proteomes" id="UP000719412">
    <property type="component" value="Unassembled WGS sequence"/>
</dbReference>
<evidence type="ECO:0000313" key="7">
    <source>
        <dbReference type="Proteomes" id="UP000719412"/>
    </source>
</evidence>
<keyword evidence="4 5" id="KW-0408">Iron</keyword>
<organism evidence="6 7">
    <name type="scientific">Tenebrio molitor</name>
    <name type="common">Yellow mealworm beetle</name>
    <dbReference type="NCBI Taxonomy" id="7067"/>
    <lineage>
        <taxon>Eukaryota</taxon>
        <taxon>Metazoa</taxon>
        <taxon>Ecdysozoa</taxon>
        <taxon>Arthropoda</taxon>
        <taxon>Hexapoda</taxon>
        <taxon>Insecta</taxon>
        <taxon>Pterygota</taxon>
        <taxon>Neoptera</taxon>
        <taxon>Endopterygota</taxon>
        <taxon>Coleoptera</taxon>
        <taxon>Polyphaga</taxon>
        <taxon>Cucujiformia</taxon>
        <taxon>Tenebrionidae</taxon>
        <taxon>Tenebrio</taxon>
    </lineage>
</organism>
<gene>
    <name evidence="6" type="ORF">GEV33_004044</name>
</gene>
<comment type="caution">
    <text evidence="6">The sequence shown here is derived from an EMBL/GenBank/DDBJ whole genome shotgun (WGS) entry which is preliminary data.</text>
</comment>
<dbReference type="PANTHER" id="PTHR10543">
    <property type="entry name" value="BETA-CAROTENE DIOXYGENASE"/>
    <property type="match status" value="1"/>
</dbReference>
<dbReference type="GO" id="GO:0046872">
    <property type="term" value="F:metal ion binding"/>
    <property type="evidence" value="ECO:0007669"/>
    <property type="project" value="UniProtKB-KW"/>
</dbReference>
<dbReference type="Pfam" id="PF03055">
    <property type="entry name" value="RPE65"/>
    <property type="match status" value="1"/>
</dbReference>
<dbReference type="InterPro" id="IPR004294">
    <property type="entry name" value="Carotenoid_Oase"/>
</dbReference>
<keyword evidence="2 5" id="KW-0479">Metal-binding</keyword>
<dbReference type="GO" id="GO:0016121">
    <property type="term" value="P:carotene catabolic process"/>
    <property type="evidence" value="ECO:0007669"/>
    <property type="project" value="TreeGrafter"/>
</dbReference>
<evidence type="ECO:0000256" key="3">
    <source>
        <dbReference type="ARBA" id="ARBA00023002"/>
    </source>
</evidence>
<evidence type="ECO:0000256" key="4">
    <source>
        <dbReference type="ARBA" id="ARBA00023004"/>
    </source>
</evidence>
<name>A0A8J6LER9_TENMO</name>
<keyword evidence="3" id="KW-0560">Oxidoreductase</keyword>
<feature type="binding site" evidence="5">
    <location>
        <position position="538"/>
    </location>
    <ligand>
        <name>Fe cation</name>
        <dbReference type="ChEBI" id="CHEBI:24875"/>
        <note>catalytic</note>
    </ligand>
</feature>
<dbReference type="GO" id="GO:0003834">
    <property type="term" value="F:beta-carotene 15,15'-dioxygenase activity"/>
    <property type="evidence" value="ECO:0007669"/>
    <property type="project" value="TreeGrafter"/>
</dbReference>
<comment type="cofactor">
    <cofactor evidence="5">
        <name>Fe(2+)</name>
        <dbReference type="ChEBI" id="CHEBI:29033"/>
    </cofactor>
    <text evidence="5">Binds 1 Fe(2+) ion per subunit.</text>
</comment>
<reference evidence="6" key="1">
    <citation type="journal article" date="2020" name="J Insects Food Feed">
        <title>The yellow mealworm (Tenebrio molitor) genome: a resource for the emerging insects as food and feed industry.</title>
        <authorList>
            <person name="Eriksson T."/>
            <person name="Andere A."/>
            <person name="Kelstrup H."/>
            <person name="Emery V."/>
            <person name="Picard C."/>
        </authorList>
    </citation>
    <scope>NUCLEOTIDE SEQUENCE</scope>
    <source>
        <strain evidence="6">Stoneville</strain>
        <tissue evidence="6">Whole head</tissue>
    </source>
</reference>
<protein>
    <recommendedName>
        <fullName evidence="8">Carotenoid isomerooxygenase</fullName>
    </recommendedName>
</protein>
<sequence length="547" mass="62304">MSETSIADSAAGGSVNSKYYPNCDETVWLRSCEQEVIEPITGSITGTIPLWLNGSLVRNGPGSIKVGNEYFQHLFDSSALLHRFCIENGTVTYQCRFLQSEVFKRNRAANRIVVTDFGTKAVPDPCRSIFQRVAAIFNPKSEEISDNSMITVYPFGDEMYAFGEIPIIHRINPENLETENRVDVSDFVSIVHHTSHPHVMSDGTVYNMALTLYSTGPYHTIVKFPPIEKGHNKSNMFEQGTIVAGIPARWPLHPSYMHTFGITDNYFIIVEQPLNVSIGGMVMTKLQNDPIVGCFRWYQHENTQINLISRETGKLVYKFYSEAFFYLHIINQYEVLDHVVIDICTYRDPSMLECMYINTMKNMQHNENYANMFRSKPVRFVLPLKPDKARFNLVQLTDTTAEAHYLPNGEIFVKPENLSDLGCETPRINYEQYLGKEYRFFYAISADVDAVNPGTIIKVDTVNKTSRTWCEENCYPSEPIFVPRPDCQFEDDGVILAAMVWGTDKTNRVGLLVLDAQTFKELGRVEFETPGPVPKCLHGWFLPQRTS</sequence>
<keyword evidence="7" id="KW-1185">Reference proteome</keyword>
<dbReference type="GO" id="GO:0010436">
    <property type="term" value="F:carotenoid dioxygenase activity"/>
    <property type="evidence" value="ECO:0007669"/>
    <property type="project" value="TreeGrafter"/>
</dbReference>
<reference evidence="6" key="2">
    <citation type="submission" date="2021-08" db="EMBL/GenBank/DDBJ databases">
        <authorList>
            <person name="Eriksson T."/>
        </authorList>
    </citation>
    <scope>NUCLEOTIDE SEQUENCE</scope>
    <source>
        <strain evidence="6">Stoneville</strain>
        <tissue evidence="6">Whole head</tissue>
    </source>
</reference>
<comment type="similarity">
    <text evidence="1">Belongs to the carotenoid oxygenase family.</text>
</comment>
<feature type="binding site" evidence="5">
    <location>
        <position position="196"/>
    </location>
    <ligand>
        <name>Fe cation</name>
        <dbReference type="ChEBI" id="CHEBI:24875"/>
        <note>catalytic</note>
    </ligand>
</feature>
<dbReference type="GO" id="GO:0042574">
    <property type="term" value="P:retinal metabolic process"/>
    <property type="evidence" value="ECO:0007669"/>
    <property type="project" value="TreeGrafter"/>
</dbReference>
<evidence type="ECO:0000256" key="5">
    <source>
        <dbReference type="PIRSR" id="PIRSR604294-1"/>
    </source>
</evidence>
<evidence type="ECO:0000256" key="1">
    <source>
        <dbReference type="ARBA" id="ARBA00006787"/>
    </source>
</evidence>
<accession>A0A8J6LER9</accession>
<evidence type="ECO:0008006" key="8">
    <source>
        <dbReference type="Google" id="ProtNLM"/>
    </source>
</evidence>
<proteinExistence type="inferred from homology"/>
<dbReference type="EMBL" id="JABDTM020016764">
    <property type="protein sequence ID" value="KAH0818750.1"/>
    <property type="molecule type" value="Genomic_DNA"/>
</dbReference>
<feature type="binding site" evidence="5">
    <location>
        <position position="258"/>
    </location>
    <ligand>
        <name>Fe cation</name>
        <dbReference type="ChEBI" id="CHEBI:24875"/>
        <note>catalytic</note>
    </ligand>
</feature>